<evidence type="ECO:0008006" key="8">
    <source>
        <dbReference type="Google" id="ProtNLM"/>
    </source>
</evidence>
<dbReference type="PANTHER" id="PTHR30086">
    <property type="entry name" value="ARGININE EXPORTER PROTEIN ARGO"/>
    <property type="match status" value="1"/>
</dbReference>
<evidence type="ECO:0000256" key="3">
    <source>
        <dbReference type="ARBA" id="ARBA00022692"/>
    </source>
</evidence>
<evidence type="ECO:0000256" key="2">
    <source>
        <dbReference type="ARBA" id="ARBA00022475"/>
    </source>
</evidence>
<evidence type="ECO:0000313" key="7">
    <source>
        <dbReference type="EMBL" id="SVB98022.1"/>
    </source>
</evidence>
<feature type="transmembrane region" description="Helical" evidence="6">
    <location>
        <begin position="41"/>
        <end position="62"/>
    </location>
</feature>
<sequence>MHPNLISLMLFCFVTSCTPGPNNILASYSSFNFGIKKTLPHMLGVALGYTSMITILDIGLIFPFKKYPIIQDVLKVLGSIFLIYLAY</sequence>
<dbReference type="GO" id="GO:0033228">
    <property type="term" value="P:cysteine export across plasma membrane"/>
    <property type="evidence" value="ECO:0007669"/>
    <property type="project" value="TreeGrafter"/>
</dbReference>
<keyword evidence="3 6" id="KW-0812">Transmembrane</keyword>
<protein>
    <recommendedName>
        <fullName evidence="8">Lysine transporter LysE</fullName>
    </recommendedName>
</protein>
<gene>
    <name evidence="7" type="ORF">METZ01_LOCUS250876</name>
</gene>
<dbReference type="InterPro" id="IPR001123">
    <property type="entry name" value="LeuE-type"/>
</dbReference>
<reference evidence="7" key="1">
    <citation type="submission" date="2018-05" db="EMBL/GenBank/DDBJ databases">
        <authorList>
            <person name="Lanie J.A."/>
            <person name="Ng W.-L."/>
            <person name="Kazmierczak K.M."/>
            <person name="Andrzejewski T.M."/>
            <person name="Davidsen T.M."/>
            <person name="Wayne K.J."/>
            <person name="Tettelin H."/>
            <person name="Glass J.I."/>
            <person name="Rusch D."/>
            <person name="Podicherti R."/>
            <person name="Tsui H.-C.T."/>
            <person name="Winkler M.E."/>
        </authorList>
    </citation>
    <scope>NUCLEOTIDE SEQUENCE</scope>
</reference>
<name>A0A382IFG3_9ZZZZ</name>
<dbReference type="GO" id="GO:0005886">
    <property type="term" value="C:plasma membrane"/>
    <property type="evidence" value="ECO:0007669"/>
    <property type="project" value="UniProtKB-SubCell"/>
</dbReference>
<organism evidence="7">
    <name type="scientific">marine metagenome</name>
    <dbReference type="NCBI Taxonomy" id="408172"/>
    <lineage>
        <taxon>unclassified sequences</taxon>
        <taxon>metagenomes</taxon>
        <taxon>ecological metagenomes</taxon>
    </lineage>
</organism>
<dbReference type="PANTHER" id="PTHR30086:SF20">
    <property type="entry name" value="ARGININE EXPORTER PROTEIN ARGO-RELATED"/>
    <property type="match status" value="1"/>
</dbReference>
<dbReference type="AlphaFoldDB" id="A0A382IFG3"/>
<proteinExistence type="predicted"/>
<keyword evidence="2" id="KW-1003">Cell membrane</keyword>
<keyword evidence="5 6" id="KW-0472">Membrane</keyword>
<dbReference type="Pfam" id="PF01810">
    <property type="entry name" value="LysE"/>
    <property type="match status" value="1"/>
</dbReference>
<keyword evidence="4 6" id="KW-1133">Transmembrane helix</keyword>
<dbReference type="EMBL" id="UINC01066887">
    <property type="protein sequence ID" value="SVB98022.1"/>
    <property type="molecule type" value="Genomic_DNA"/>
</dbReference>
<feature type="non-terminal residue" evidence="7">
    <location>
        <position position="87"/>
    </location>
</feature>
<dbReference type="GO" id="GO:0015171">
    <property type="term" value="F:amino acid transmembrane transporter activity"/>
    <property type="evidence" value="ECO:0007669"/>
    <property type="project" value="TreeGrafter"/>
</dbReference>
<accession>A0A382IFG3</accession>
<comment type="subcellular location">
    <subcellularLocation>
        <location evidence="1">Cell membrane</location>
        <topology evidence="1">Multi-pass membrane protein</topology>
    </subcellularLocation>
</comment>
<evidence type="ECO:0000256" key="4">
    <source>
        <dbReference type="ARBA" id="ARBA00022989"/>
    </source>
</evidence>
<evidence type="ECO:0000256" key="1">
    <source>
        <dbReference type="ARBA" id="ARBA00004651"/>
    </source>
</evidence>
<evidence type="ECO:0000256" key="6">
    <source>
        <dbReference type="SAM" id="Phobius"/>
    </source>
</evidence>
<evidence type="ECO:0000256" key="5">
    <source>
        <dbReference type="ARBA" id="ARBA00023136"/>
    </source>
</evidence>